<dbReference type="GO" id="GO:0045893">
    <property type="term" value="P:positive regulation of DNA-templated transcription"/>
    <property type="evidence" value="ECO:0007669"/>
    <property type="project" value="UniProtKB-ARBA"/>
</dbReference>
<evidence type="ECO:0000256" key="5">
    <source>
        <dbReference type="ARBA" id="ARBA00023159"/>
    </source>
</evidence>
<gene>
    <name evidence="11" type="ORF">HRI_004700700</name>
</gene>
<dbReference type="SUPFAM" id="SSF46689">
    <property type="entry name" value="Homeodomain-like"/>
    <property type="match status" value="1"/>
</dbReference>
<keyword evidence="6" id="KW-0804">Transcription</keyword>
<keyword evidence="12" id="KW-1185">Reference proteome</keyword>
<evidence type="ECO:0000256" key="4">
    <source>
        <dbReference type="ARBA" id="ARBA00023125"/>
    </source>
</evidence>
<sequence length="497" mass="54624">MMMGGNNNQVCAQNEGGGEGGVILKKGPWTAAEDVVLAEYVRTHGEGNWNAVQINTGLARCGKSCRLRWANHLRPNLKKGAFSPEEERIIIELHAKMGNKWARMATQLPGRTDNEIKNYWNTRIKKRQRQGLPLYPPDIQPLHSQHQQTRHRSLLATPIVSPTGTSISSFTFQTLAPSSSNLEGSMSHPLHSPHSTPLPFQSPGSGSTPSPLPSPSPSTHVSPLHSPHKPSFSTLPLFDSSTSNTCNNINANNGNNNNNNNTISSDFFFTREAPSLQVPMRYKRFRHDVSESYNNVVVNGGSGNDSTGWSFMLPYPPLQKNSFFNPHNVGTSTTLTSPHYSFPSYSFDPIALNVTSSSRILTDQHCFDTGQFISTPEFFYPSNELPSNQIMSLEGNSEVTFHTKGNSSYITGGDLLDDMLEEAQLLAAGHDDDIMRRQSCMAGFSTGSDGLASAKEEAVTDQEINATQEDYSRLLDLPSSTEMPDWYDDCGKSPTGH</sequence>
<dbReference type="Gene3D" id="1.10.10.60">
    <property type="entry name" value="Homeodomain-like"/>
    <property type="match status" value="2"/>
</dbReference>
<dbReference type="GO" id="GO:0003700">
    <property type="term" value="F:DNA-binding transcription factor activity"/>
    <property type="evidence" value="ECO:0007669"/>
    <property type="project" value="UniProtKB-ARBA"/>
</dbReference>
<dbReference type="InterPro" id="IPR009057">
    <property type="entry name" value="Homeodomain-like_sf"/>
</dbReference>
<dbReference type="Pfam" id="PF00249">
    <property type="entry name" value="Myb_DNA-binding"/>
    <property type="match status" value="2"/>
</dbReference>
<dbReference type="OrthoDB" id="2143914at2759"/>
<feature type="domain" description="HTH myb-type" evidence="10">
    <location>
        <begin position="21"/>
        <end position="73"/>
    </location>
</feature>
<reference evidence="11" key="1">
    <citation type="submission" date="2023-05" db="EMBL/GenBank/DDBJ databases">
        <title>Genome and transcriptome analyses reveal genes involved in the formation of fine ridges on petal epidermal cells in Hibiscus trionum.</title>
        <authorList>
            <person name="Koshimizu S."/>
            <person name="Masuda S."/>
            <person name="Ishii T."/>
            <person name="Shirasu K."/>
            <person name="Hoshino A."/>
            <person name="Arita M."/>
        </authorList>
    </citation>
    <scope>NUCLEOTIDE SEQUENCE</scope>
    <source>
        <strain evidence="11">Hamamatsu line</strain>
    </source>
</reference>
<evidence type="ECO:0000259" key="10">
    <source>
        <dbReference type="PROSITE" id="PS51294"/>
    </source>
</evidence>
<name>A0A9W7MT07_HIBTR</name>
<dbReference type="SMART" id="SM00717">
    <property type="entry name" value="SANT"/>
    <property type="match status" value="2"/>
</dbReference>
<dbReference type="PANTHER" id="PTHR47995">
    <property type="entry name" value="TRANSCRIPTION FACTOR MYB33-RELATED"/>
    <property type="match status" value="1"/>
</dbReference>
<organism evidence="11 12">
    <name type="scientific">Hibiscus trionum</name>
    <name type="common">Flower of an hour</name>
    <dbReference type="NCBI Taxonomy" id="183268"/>
    <lineage>
        <taxon>Eukaryota</taxon>
        <taxon>Viridiplantae</taxon>
        <taxon>Streptophyta</taxon>
        <taxon>Embryophyta</taxon>
        <taxon>Tracheophyta</taxon>
        <taxon>Spermatophyta</taxon>
        <taxon>Magnoliopsida</taxon>
        <taxon>eudicotyledons</taxon>
        <taxon>Gunneridae</taxon>
        <taxon>Pentapetalae</taxon>
        <taxon>rosids</taxon>
        <taxon>malvids</taxon>
        <taxon>Malvales</taxon>
        <taxon>Malvaceae</taxon>
        <taxon>Malvoideae</taxon>
        <taxon>Hibiscus</taxon>
    </lineage>
</organism>
<dbReference type="PROSITE" id="PS50090">
    <property type="entry name" value="MYB_LIKE"/>
    <property type="match status" value="2"/>
</dbReference>
<proteinExistence type="predicted"/>
<evidence type="ECO:0000313" key="12">
    <source>
        <dbReference type="Proteomes" id="UP001165190"/>
    </source>
</evidence>
<keyword evidence="3" id="KW-0805">Transcription regulation</keyword>
<accession>A0A9W7MT07</accession>
<comment type="subcellular location">
    <subcellularLocation>
        <location evidence="1">Nucleus</location>
    </subcellularLocation>
</comment>
<protein>
    <submittedName>
        <fullName evidence="11">Uncharacterized protein</fullName>
    </submittedName>
</protein>
<feature type="domain" description="HTH myb-type" evidence="10">
    <location>
        <begin position="74"/>
        <end position="128"/>
    </location>
</feature>
<feature type="domain" description="Myb-like" evidence="9">
    <location>
        <begin position="74"/>
        <end position="124"/>
    </location>
</feature>
<dbReference type="CDD" id="cd00167">
    <property type="entry name" value="SANT"/>
    <property type="match status" value="2"/>
</dbReference>
<comment type="caution">
    <text evidence="11">The sequence shown here is derived from an EMBL/GenBank/DDBJ whole genome shotgun (WGS) entry which is preliminary data.</text>
</comment>
<evidence type="ECO:0000259" key="9">
    <source>
        <dbReference type="PROSITE" id="PS50090"/>
    </source>
</evidence>
<keyword evidence="7" id="KW-0539">Nucleus</keyword>
<feature type="region of interest" description="Disordered" evidence="8">
    <location>
        <begin position="179"/>
        <end position="236"/>
    </location>
</feature>
<dbReference type="EMBL" id="BSYR01000056">
    <property type="protein sequence ID" value="GMJ10315.1"/>
    <property type="molecule type" value="Genomic_DNA"/>
</dbReference>
<dbReference type="AlphaFoldDB" id="A0A9W7MT07"/>
<dbReference type="Proteomes" id="UP001165190">
    <property type="component" value="Unassembled WGS sequence"/>
</dbReference>
<dbReference type="GO" id="GO:0005634">
    <property type="term" value="C:nucleus"/>
    <property type="evidence" value="ECO:0007669"/>
    <property type="project" value="UniProtKB-SubCell"/>
</dbReference>
<evidence type="ECO:0000313" key="11">
    <source>
        <dbReference type="EMBL" id="GMJ10315.1"/>
    </source>
</evidence>
<keyword evidence="2" id="KW-0677">Repeat</keyword>
<dbReference type="InterPro" id="IPR001005">
    <property type="entry name" value="SANT/Myb"/>
</dbReference>
<dbReference type="FunFam" id="1.10.10.60:FF:000001">
    <property type="entry name" value="MYB-related transcription factor"/>
    <property type="match status" value="1"/>
</dbReference>
<evidence type="ECO:0000256" key="8">
    <source>
        <dbReference type="SAM" id="MobiDB-lite"/>
    </source>
</evidence>
<dbReference type="InterPro" id="IPR017930">
    <property type="entry name" value="Myb_dom"/>
</dbReference>
<evidence type="ECO:0000256" key="6">
    <source>
        <dbReference type="ARBA" id="ARBA00023163"/>
    </source>
</evidence>
<feature type="compositionally biased region" description="Low complexity" evidence="8">
    <location>
        <begin position="185"/>
        <end position="209"/>
    </location>
</feature>
<feature type="domain" description="Myb-like" evidence="9">
    <location>
        <begin position="24"/>
        <end position="73"/>
    </location>
</feature>
<dbReference type="GO" id="GO:0003677">
    <property type="term" value="F:DNA binding"/>
    <property type="evidence" value="ECO:0007669"/>
    <property type="project" value="UniProtKB-KW"/>
</dbReference>
<dbReference type="FunFam" id="1.10.10.60:FF:000404">
    <property type="entry name" value="Transcription factor MYB97"/>
    <property type="match status" value="1"/>
</dbReference>
<dbReference type="GO" id="GO:0090406">
    <property type="term" value="C:pollen tube"/>
    <property type="evidence" value="ECO:0007669"/>
    <property type="project" value="UniProtKB-ARBA"/>
</dbReference>
<evidence type="ECO:0000256" key="2">
    <source>
        <dbReference type="ARBA" id="ARBA00022737"/>
    </source>
</evidence>
<dbReference type="PANTHER" id="PTHR47995:SF18">
    <property type="entry name" value="TRANSCRIPTION FACTOR MYB65"/>
    <property type="match status" value="1"/>
</dbReference>
<evidence type="ECO:0000256" key="1">
    <source>
        <dbReference type="ARBA" id="ARBA00004123"/>
    </source>
</evidence>
<feature type="region of interest" description="Disordered" evidence="8">
    <location>
        <begin position="132"/>
        <end position="151"/>
    </location>
</feature>
<keyword evidence="5" id="KW-0010">Activator</keyword>
<evidence type="ECO:0000256" key="3">
    <source>
        <dbReference type="ARBA" id="ARBA00023015"/>
    </source>
</evidence>
<feature type="region of interest" description="Disordered" evidence="8">
    <location>
        <begin position="465"/>
        <end position="497"/>
    </location>
</feature>
<dbReference type="PROSITE" id="PS51294">
    <property type="entry name" value="HTH_MYB"/>
    <property type="match status" value="2"/>
</dbReference>
<dbReference type="GO" id="GO:0048235">
    <property type="term" value="P:pollen sperm cell differentiation"/>
    <property type="evidence" value="ECO:0007669"/>
    <property type="project" value="UniProtKB-ARBA"/>
</dbReference>
<dbReference type="GO" id="GO:0080092">
    <property type="term" value="P:regulation of pollen tube growth"/>
    <property type="evidence" value="ECO:0007669"/>
    <property type="project" value="UniProtKB-ARBA"/>
</dbReference>
<keyword evidence="4" id="KW-0238">DNA-binding</keyword>
<evidence type="ECO:0000256" key="7">
    <source>
        <dbReference type="ARBA" id="ARBA00023242"/>
    </source>
</evidence>